<keyword evidence="3" id="KW-1185">Reference proteome</keyword>
<name>A0AAE1UDB9_9EUCA</name>
<dbReference type="Proteomes" id="UP001292094">
    <property type="component" value="Unassembled WGS sequence"/>
</dbReference>
<dbReference type="AlphaFoldDB" id="A0AAE1UDB9"/>
<dbReference type="EMBL" id="JAWZYT010001013">
    <property type="protein sequence ID" value="KAK4316521.1"/>
    <property type="molecule type" value="Genomic_DNA"/>
</dbReference>
<feature type="region of interest" description="Disordered" evidence="1">
    <location>
        <begin position="157"/>
        <end position="186"/>
    </location>
</feature>
<accession>A0AAE1UDB9</accession>
<feature type="compositionally biased region" description="Basic and acidic residues" evidence="1">
    <location>
        <begin position="162"/>
        <end position="186"/>
    </location>
</feature>
<reference evidence="2" key="1">
    <citation type="submission" date="2023-11" db="EMBL/GenBank/DDBJ databases">
        <title>Genome assemblies of two species of porcelain crab, Petrolisthes cinctipes and Petrolisthes manimaculis (Anomura: Porcellanidae).</title>
        <authorList>
            <person name="Angst P."/>
        </authorList>
    </citation>
    <scope>NUCLEOTIDE SEQUENCE</scope>
    <source>
        <strain evidence="2">PB745_02</strain>
        <tissue evidence="2">Gill</tissue>
    </source>
</reference>
<organism evidence="2 3">
    <name type="scientific">Petrolisthes manimaculis</name>
    <dbReference type="NCBI Taxonomy" id="1843537"/>
    <lineage>
        <taxon>Eukaryota</taxon>
        <taxon>Metazoa</taxon>
        <taxon>Ecdysozoa</taxon>
        <taxon>Arthropoda</taxon>
        <taxon>Crustacea</taxon>
        <taxon>Multicrustacea</taxon>
        <taxon>Malacostraca</taxon>
        <taxon>Eumalacostraca</taxon>
        <taxon>Eucarida</taxon>
        <taxon>Decapoda</taxon>
        <taxon>Pleocyemata</taxon>
        <taxon>Anomura</taxon>
        <taxon>Galatheoidea</taxon>
        <taxon>Porcellanidae</taxon>
        <taxon>Petrolisthes</taxon>
    </lineage>
</organism>
<gene>
    <name evidence="2" type="ORF">Pmani_012298</name>
</gene>
<evidence type="ECO:0000313" key="2">
    <source>
        <dbReference type="EMBL" id="KAK4316521.1"/>
    </source>
</evidence>
<sequence>MTPFFLMYGRQPTLPVDVSNLFDSDDTTDDNFINEDNSNSDEEIWEFNEDEVMKVMEGMVKIKEKAHDAAHNNIKLAQATQKQQYDNKQGLTGSSLAEGQQVLLKDIYRKDRKGGKAALPFKGPYVIIKIYYNQVCTLRNEKGEILKKRQNISNLKPFFASPKEDESLEEGKENEKETAEDDVKVNKIEQKAPCTYNPVTGHWQNQKAAQL</sequence>
<evidence type="ECO:0000256" key="1">
    <source>
        <dbReference type="SAM" id="MobiDB-lite"/>
    </source>
</evidence>
<comment type="caution">
    <text evidence="2">The sequence shown here is derived from an EMBL/GenBank/DDBJ whole genome shotgun (WGS) entry which is preliminary data.</text>
</comment>
<evidence type="ECO:0000313" key="3">
    <source>
        <dbReference type="Proteomes" id="UP001292094"/>
    </source>
</evidence>
<protein>
    <submittedName>
        <fullName evidence="2">Uncharacterized protein</fullName>
    </submittedName>
</protein>
<proteinExistence type="predicted"/>